<dbReference type="SMART" id="SM00448">
    <property type="entry name" value="REC"/>
    <property type="match status" value="1"/>
</dbReference>
<feature type="compositionally biased region" description="Polar residues" evidence="8">
    <location>
        <begin position="548"/>
        <end position="558"/>
    </location>
</feature>
<dbReference type="CDD" id="cd00082">
    <property type="entry name" value="HisKA"/>
    <property type="match status" value="1"/>
</dbReference>
<dbReference type="PROSITE" id="PS50110">
    <property type="entry name" value="RESPONSE_REGULATORY"/>
    <property type="match status" value="1"/>
</dbReference>
<dbReference type="Pfam" id="PF01590">
    <property type="entry name" value="GAF"/>
    <property type="match status" value="1"/>
</dbReference>
<dbReference type="Gene3D" id="3.30.565.10">
    <property type="entry name" value="Histidine kinase-like ATPase, C-terminal domain"/>
    <property type="match status" value="1"/>
</dbReference>
<dbReference type="InterPro" id="IPR029016">
    <property type="entry name" value="GAF-like_dom_sf"/>
</dbReference>
<dbReference type="Pfam" id="PF00512">
    <property type="entry name" value="HisKA"/>
    <property type="match status" value="1"/>
</dbReference>
<dbReference type="SUPFAM" id="SSF47384">
    <property type="entry name" value="Homodimeric domain of signal transducing histidine kinase"/>
    <property type="match status" value="1"/>
</dbReference>
<dbReference type="PROSITE" id="PS50109">
    <property type="entry name" value="HIS_KIN"/>
    <property type="match status" value="1"/>
</dbReference>
<protein>
    <recommendedName>
        <fullName evidence="2">histidine kinase</fullName>
        <ecNumber evidence="2">2.7.13.3</ecNumber>
    </recommendedName>
</protein>
<dbReference type="SMART" id="SM00388">
    <property type="entry name" value="HisKA"/>
    <property type="match status" value="1"/>
</dbReference>
<keyword evidence="4" id="KW-0808">Transferase</keyword>
<accession>A0A482TMT4</accession>
<dbReference type="SMART" id="SM00065">
    <property type="entry name" value="GAF"/>
    <property type="match status" value="1"/>
</dbReference>
<dbReference type="InterPro" id="IPR004358">
    <property type="entry name" value="Sig_transdc_His_kin-like_C"/>
</dbReference>
<dbReference type="PANTHER" id="PTHR43711:SF1">
    <property type="entry name" value="HISTIDINE KINASE 1"/>
    <property type="match status" value="1"/>
</dbReference>
<dbReference type="RefSeq" id="WP_129784882.1">
    <property type="nucleotide sequence ID" value="NZ_RZHH01000002.1"/>
</dbReference>
<evidence type="ECO:0000256" key="8">
    <source>
        <dbReference type="SAM" id="MobiDB-lite"/>
    </source>
</evidence>
<dbReference type="EMBL" id="RZHH01000002">
    <property type="protein sequence ID" value="RYJ14521.1"/>
    <property type="molecule type" value="Genomic_DNA"/>
</dbReference>
<proteinExistence type="predicted"/>
<evidence type="ECO:0000259" key="10">
    <source>
        <dbReference type="PROSITE" id="PS50110"/>
    </source>
</evidence>
<dbReference type="CDD" id="cd00075">
    <property type="entry name" value="HATPase"/>
    <property type="match status" value="1"/>
</dbReference>
<reference evidence="11 12" key="1">
    <citation type="submission" date="2018-12" db="EMBL/GenBank/DDBJ databases">
        <title>Genome analysis provides insights into bioremediation potentialities of Halogeometricum borinquense strain N11.</title>
        <authorList>
            <person name="Najjari A."/>
            <person name="Youssef N."/>
            <person name="Fhoula I."/>
            <person name="Ben Dhia O."/>
            <person name="Mahjoubi M."/>
            <person name="Ouzari H.I."/>
            <person name="Cherif A."/>
        </authorList>
    </citation>
    <scope>NUCLEOTIDE SEQUENCE [LARGE SCALE GENOMIC DNA]</scope>
    <source>
        <strain evidence="11 12">N11</strain>
    </source>
</reference>
<dbReference type="AlphaFoldDB" id="A0A482TMT4"/>
<dbReference type="PANTHER" id="PTHR43711">
    <property type="entry name" value="TWO-COMPONENT HISTIDINE KINASE"/>
    <property type="match status" value="1"/>
</dbReference>
<evidence type="ECO:0000256" key="3">
    <source>
        <dbReference type="ARBA" id="ARBA00022553"/>
    </source>
</evidence>
<dbReference type="EC" id="2.7.13.3" evidence="2"/>
<evidence type="ECO:0000256" key="2">
    <source>
        <dbReference type="ARBA" id="ARBA00012438"/>
    </source>
</evidence>
<evidence type="ECO:0000256" key="1">
    <source>
        <dbReference type="ARBA" id="ARBA00000085"/>
    </source>
</evidence>
<dbReference type="InterPro" id="IPR001789">
    <property type="entry name" value="Sig_transdc_resp-reg_receiver"/>
</dbReference>
<feature type="domain" description="Histidine kinase" evidence="9">
    <location>
        <begin position="439"/>
        <end position="656"/>
    </location>
</feature>
<gene>
    <name evidence="11" type="ORF">ELS19_11535</name>
</gene>
<dbReference type="InterPro" id="IPR036890">
    <property type="entry name" value="HATPase_C_sf"/>
</dbReference>
<dbReference type="PRINTS" id="PR00344">
    <property type="entry name" value="BCTRLSENSOR"/>
</dbReference>
<dbReference type="InterPro" id="IPR036097">
    <property type="entry name" value="HisK_dim/P_sf"/>
</dbReference>
<dbReference type="SUPFAM" id="SSF55785">
    <property type="entry name" value="PYP-like sensor domain (PAS domain)"/>
    <property type="match status" value="1"/>
</dbReference>
<dbReference type="Pfam" id="PF02518">
    <property type="entry name" value="HATPase_c"/>
    <property type="match status" value="1"/>
</dbReference>
<dbReference type="SMART" id="SM00387">
    <property type="entry name" value="HATPase_c"/>
    <property type="match status" value="1"/>
</dbReference>
<keyword evidence="5" id="KW-0418">Kinase</keyword>
<evidence type="ECO:0000256" key="4">
    <source>
        <dbReference type="ARBA" id="ARBA00022679"/>
    </source>
</evidence>
<dbReference type="InterPro" id="IPR003661">
    <property type="entry name" value="HisK_dim/P_dom"/>
</dbReference>
<dbReference type="InterPro" id="IPR011006">
    <property type="entry name" value="CheY-like_superfamily"/>
</dbReference>
<evidence type="ECO:0000313" key="12">
    <source>
        <dbReference type="Proteomes" id="UP000294028"/>
    </source>
</evidence>
<dbReference type="GO" id="GO:0000155">
    <property type="term" value="F:phosphorelay sensor kinase activity"/>
    <property type="evidence" value="ECO:0007669"/>
    <property type="project" value="InterPro"/>
</dbReference>
<comment type="caution">
    <text evidence="7">Lacks conserved residue(s) required for the propagation of feature annotation.</text>
</comment>
<dbReference type="Gene3D" id="3.40.50.2300">
    <property type="match status" value="1"/>
</dbReference>
<dbReference type="Proteomes" id="UP000294028">
    <property type="component" value="Unassembled WGS sequence"/>
</dbReference>
<dbReference type="InterPro" id="IPR003594">
    <property type="entry name" value="HATPase_dom"/>
</dbReference>
<dbReference type="InterPro" id="IPR003018">
    <property type="entry name" value="GAF"/>
</dbReference>
<keyword evidence="6" id="KW-0902">Two-component regulatory system</keyword>
<name>A0A482TMT4_9EURY</name>
<comment type="caution">
    <text evidence="11">The sequence shown here is derived from an EMBL/GenBank/DDBJ whole genome shotgun (WGS) entry which is preliminary data.</text>
</comment>
<evidence type="ECO:0000256" key="7">
    <source>
        <dbReference type="PROSITE-ProRule" id="PRU00169"/>
    </source>
</evidence>
<keyword evidence="3" id="KW-0597">Phosphoprotein</keyword>
<dbReference type="InterPro" id="IPR005467">
    <property type="entry name" value="His_kinase_dom"/>
</dbReference>
<dbReference type="Pfam" id="PF08448">
    <property type="entry name" value="PAS_4"/>
    <property type="match status" value="1"/>
</dbReference>
<evidence type="ECO:0000313" key="11">
    <source>
        <dbReference type="EMBL" id="RYJ14521.1"/>
    </source>
</evidence>
<dbReference type="InterPro" id="IPR035965">
    <property type="entry name" value="PAS-like_dom_sf"/>
</dbReference>
<dbReference type="SUPFAM" id="SSF52172">
    <property type="entry name" value="CheY-like"/>
    <property type="match status" value="1"/>
</dbReference>
<dbReference type="SUPFAM" id="SSF55781">
    <property type="entry name" value="GAF domain-like"/>
    <property type="match status" value="1"/>
</dbReference>
<evidence type="ECO:0000259" key="9">
    <source>
        <dbReference type="PROSITE" id="PS50109"/>
    </source>
</evidence>
<comment type="catalytic activity">
    <reaction evidence="1">
        <text>ATP + protein L-histidine = ADP + protein N-phospho-L-histidine.</text>
        <dbReference type="EC" id="2.7.13.3"/>
    </reaction>
</comment>
<dbReference type="CDD" id="cd00156">
    <property type="entry name" value="REC"/>
    <property type="match status" value="1"/>
</dbReference>
<evidence type="ECO:0000256" key="6">
    <source>
        <dbReference type="ARBA" id="ARBA00023012"/>
    </source>
</evidence>
<evidence type="ECO:0000256" key="5">
    <source>
        <dbReference type="ARBA" id="ARBA00022777"/>
    </source>
</evidence>
<dbReference type="SUPFAM" id="SSF55874">
    <property type="entry name" value="ATPase domain of HSP90 chaperone/DNA topoisomerase II/histidine kinase"/>
    <property type="match status" value="1"/>
</dbReference>
<dbReference type="Gene3D" id="3.30.450.20">
    <property type="entry name" value="PAS domain"/>
    <property type="match status" value="1"/>
</dbReference>
<feature type="domain" description="Response regulatory" evidence="10">
    <location>
        <begin position="12"/>
        <end position="129"/>
    </location>
</feature>
<dbReference type="InterPro" id="IPR050736">
    <property type="entry name" value="Sensor_HK_Regulatory"/>
</dbReference>
<dbReference type="InterPro" id="IPR013656">
    <property type="entry name" value="PAS_4"/>
</dbReference>
<dbReference type="Gene3D" id="3.30.450.40">
    <property type="match status" value="1"/>
</dbReference>
<dbReference type="Pfam" id="PF00072">
    <property type="entry name" value="Response_reg"/>
    <property type="match status" value="1"/>
</dbReference>
<organism evidence="11 12">
    <name type="scientific">Halogeometricum borinquense</name>
    <dbReference type="NCBI Taxonomy" id="60847"/>
    <lineage>
        <taxon>Archaea</taxon>
        <taxon>Methanobacteriati</taxon>
        <taxon>Methanobacteriota</taxon>
        <taxon>Stenosarchaea group</taxon>
        <taxon>Halobacteria</taxon>
        <taxon>Halobacteriales</taxon>
        <taxon>Haloferacaceae</taxon>
        <taxon>Halogeometricum</taxon>
    </lineage>
</organism>
<dbReference type="Gene3D" id="1.10.287.130">
    <property type="match status" value="1"/>
</dbReference>
<feature type="region of interest" description="Disordered" evidence="8">
    <location>
        <begin position="548"/>
        <end position="582"/>
    </location>
</feature>
<sequence>MGRAVIPDAPVRVLYVDGDSDYADRVRSSLGRESLPFDVQTAPDAECALEHLRESDDVHCIVSEYQLPDTTGLAFYDRVREFSSDLPFILFTASGSEEIASDAVSAGVTDYLLKREGSDQFEVLADRIGDAVCSYRTERRIESERQAVFDRMADAFFAVNADWHVTVLNEQAKTVLTAAMDDDIGEIEGRHLWEELPDAVGTTFYEKYHEAMENQEPVSFEEYYEPLDTWFEVRVYPSETGLSVYYRDITERYRQREMLESRERVLREMHDIIAAREKSFTEQVEAVLELGREELGTEYGTLSEIRGDDYIFEVVATDDERIQAGDVVPVSVTNCERCATAEKTLVLGDISQDSAGRTGQDESDDWGIACYLGAPVFVDDDVYGTFCFYGTTPRDDQFSEWEVTLVDLMSRWVSYELQRRQTNEKLRAQNEKLGQFASIVSHDLRNPLNVARGHIELAQNECTNEHLDAVERAHDRMETLIENLLTLARSEERIGDTELVNLAELAEQCWETVETGTASLDVETDRTLLADEPRLRQLLENLMRNSVEHGSTSNQSNPGHAADADAADSQRQSKKVERGAESVTVRVGDVEGGFYVEDDGPGIPPDERASVFDSSHTTKTEGTGLGLAIVERIAKGHGWSVCVTEGTGGGARFEFTDIETVSEAL</sequence>